<proteinExistence type="predicted"/>
<dbReference type="Proteomes" id="UP000799118">
    <property type="component" value="Unassembled WGS sequence"/>
</dbReference>
<dbReference type="AlphaFoldDB" id="A0A6A4HKK0"/>
<dbReference type="EMBL" id="ML769498">
    <property type="protein sequence ID" value="KAE9397395.1"/>
    <property type="molecule type" value="Genomic_DNA"/>
</dbReference>
<dbReference type="CDD" id="cd10170">
    <property type="entry name" value="ASKHA_NBD_HSP70"/>
    <property type="match status" value="1"/>
</dbReference>
<name>A0A6A4HKK0_9AGAR</name>
<dbReference type="OrthoDB" id="2963168at2759"/>
<sequence>MSQRRPFTGSRRKLVLAIDIGTTYSGISFSVLDPGVVPEIKGVTRFPAQPPGGASKIPSVLYYDAAGVARAVGAETLLPSVLDKAEDELWFKVEWFKLHLRPKSDTSHHITKQIPASHRINPWSNGPDDQDRIHFVTEGEASLHFCVNTGLTIRESSLWTQGGGTRAYQEISSPECCFAGSIFVTEESRVYFEEKLRESRFHGDTTNFGGVRDREPALDIRSGQMKISGVDVARFFEPSISAILKAVIKQRSTSRRPITAVFLVGGFAASPEKLQQLGLSVHRPDTHVNKAVSDGAVSFFLDHFVTSRVSRSAFGIEGSIRFKHNNPEHRRRGHVYLLVDKAFCVILRKCQKNRSFGRHFFATHLTYYKTNFDVILLFGLTELKAQIAWKENVVYGQL</sequence>
<evidence type="ECO:0008006" key="3">
    <source>
        <dbReference type="Google" id="ProtNLM"/>
    </source>
</evidence>
<gene>
    <name evidence="1" type="ORF">BT96DRAFT_921574</name>
</gene>
<dbReference type="PANTHER" id="PTHR14187">
    <property type="entry name" value="ALPHA KINASE/ELONGATION FACTOR 2 KINASE"/>
    <property type="match status" value="1"/>
</dbReference>
<evidence type="ECO:0000313" key="2">
    <source>
        <dbReference type="Proteomes" id="UP000799118"/>
    </source>
</evidence>
<keyword evidence="2" id="KW-1185">Reference proteome</keyword>
<organism evidence="1 2">
    <name type="scientific">Gymnopus androsaceus JB14</name>
    <dbReference type="NCBI Taxonomy" id="1447944"/>
    <lineage>
        <taxon>Eukaryota</taxon>
        <taxon>Fungi</taxon>
        <taxon>Dikarya</taxon>
        <taxon>Basidiomycota</taxon>
        <taxon>Agaricomycotina</taxon>
        <taxon>Agaricomycetes</taxon>
        <taxon>Agaricomycetidae</taxon>
        <taxon>Agaricales</taxon>
        <taxon>Marasmiineae</taxon>
        <taxon>Omphalotaceae</taxon>
        <taxon>Gymnopus</taxon>
    </lineage>
</organism>
<accession>A0A6A4HKK0</accession>
<dbReference type="PANTHER" id="PTHR14187:SF5">
    <property type="entry name" value="HEAT SHOCK 70 KDA PROTEIN 12A"/>
    <property type="match status" value="1"/>
</dbReference>
<reference evidence="1" key="1">
    <citation type="journal article" date="2019" name="Environ. Microbiol.">
        <title>Fungal ecological strategies reflected in gene transcription - a case study of two litter decomposers.</title>
        <authorList>
            <person name="Barbi F."/>
            <person name="Kohler A."/>
            <person name="Barry K."/>
            <person name="Baskaran P."/>
            <person name="Daum C."/>
            <person name="Fauchery L."/>
            <person name="Ihrmark K."/>
            <person name="Kuo A."/>
            <person name="LaButti K."/>
            <person name="Lipzen A."/>
            <person name="Morin E."/>
            <person name="Grigoriev I.V."/>
            <person name="Henrissat B."/>
            <person name="Lindahl B."/>
            <person name="Martin F."/>
        </authorList>
    </citation>
    <scope>NUCLEOTIDE SEQUENCE</scope>
    <source>
        <strain evidence="1">JB14</strain>
    </source>
</reference>
<evidence type="ECO:0000313" key="1">
    <source>
        <dbReference type="EMBL" id="KAE9397395.1"/>
    </source>
</evidence>
<protein>
    <recommendedName>
        <fullName evidence="3">Actin-like ATPase domain-containing protein</fullName>
    </recommendedName>
</protein>